<dbReference type="EMBL" id="BAEM01000016">
    <property type="protein sequence ID" value="GAC09059.1"/>
    <property type="molecule type" value="Genomic_DNA"/>
</dbReference>
<evidence type="ECO:0000313" key="3">
    <source>
        <dbReference type="Proteomes" id="UP000006320"/>
    </source>
</evidence>
<keyword evidence="1" id="KW-0812">Transmembrane</keyword>
<evidence type="ECO:0000313" key="2">
    <source>
        <dbReference type="EMBL" id="GAC09059.1"/>
    </source>
</evidence>
<name>A0AAV3UVH5_9ALTE</name>
<dbReference type="AlphaFoldDB" id="A0AAV3UVH5"/>
<feature type="transmembrane region" description="Helical" evidence="1">
    <location>
        <begin position="6"/>
        <end position="27"/>
    </location>
</feature>
<keyword evidence="1" id="KW-1133">Transmembrane helix</keyword>
<accession>A0AAV3UVH5</accession>
<proteinExistence type="predicted"/>
<dbReference type="Proteomes" id="UP000006320">
    <property type="component" value="Unassembled WGS sequence"/>
</dbReference>
<sequence>MADISAEISAILTISPFVPLSFVLTYAKFTLRLLIFSQPKSTVKFGVEGK</sequence>
<protein>
    <submittedName>
        <fullName evidence="2">Uncharacterized protein</fullName>
    </submittedName>
</protein>
<evidence type="ECO:0000256" key="1">
    <source>
        <dbReference type="SAM" id="Phobius"/>
    </source>
</evidence>
<gene>
    <name evidence="2" type="ORF">GCHA_1097</name>
</gene>
<keyword evidence="1" id="KW-0472">Membrane</keyword>
<comment type="caution">
    <text evidence="2">The sequence shown here is derived from an EMBL/GenBank/DDBJ whole genome shotgun (WGS) entry which is preliminary data.</text>
</comment>
<reference evidence="2 3" key="1">
    <citation type="journal article" date="2017" name="Antonie Van Leeuwenhoek">
        <title>Rhizobium rhizosphaerae sp. nov., a novel species isolated from rice rhizosphere.</title>
        <authorList>
            <person name="Zhao J.J."/>
            <person name="Zhang J."/>
            <person name="Zhang R.J."/>
            <person name="Zhang C.W."/>
            <person name="Yin H.Q."/>
            <person name="Zhang X.X."/>
        </authorList>
    </citation>
    <scope>NUCLEOTIDE SEQUENCE [LARGE SCALE GENOMIC DNA]</scope>
    <source>
        <strain evidence="2 3">S18K6</strain>
    </source>
</reference>
<organism evidence="2 3">
    <name type="scientific">Paraglaciecola chathamensis S18K6</name>
    <dbReference type="NCBI Taxonomy" id="1127672"/>
    <lineage>
        <taxon>Bacteria</taxon>
        <taxon>Pseudomonadati</taxon>
        <taxon>Pseudomonadota</taxon>
        <taxon>Gammaproteobacteria</taxon>
        <taxon>Alteromonadales</taxon>
        <taxon>Alteromonadaceae</taxon>
        <taxon>Paraglaciecola</taxon>
    </lineage>
</organism>